<dbReference type="Pfam" id="PF21697">
    <property type="entry name" value="Ppx_C"/>
    <property type="match status" value="1"/>
</dbReference>
<protein>
    <recommendedName>
        <fullName evidence="2">exopolyphosphatase</fullName>
        <ecNumber evidence="2">3.6.1.11</ecNumber>
    </recommendedName>
</protein>
<evidence type="ECO:0000256" key="4">
    <source>
        <dbReference type="ARBA" id="ARBA00047607"/>
    </source>
</evidence>
<dbReference type="EMBL" id="CCAZ020000001">
    <property type="protein sequence ID" value="CEG08237.1"/>
    <property type="molecule type" value="Genomic_DNA"/>
</dbReference>
<dbReference type="PANTHER" id="PTHR30005:SF0">
    <property type="entry name" value="RETROGRADE REGULATION PROTEIN 2"/>
    <property type="match status" value="1"/>
</dbReference>
<dbReference type="InterPro" id="IPR043129">
    <property type="entry name" value="ATPase_NBD"/>
</dbReference>
<reference evidence="7 8" key="1">
    <citation type="journal article" date="2014" name="Genome Announc.">
        <title>Genome Sequence of Afipia felis Strain 76713, Isolated in Hospital Water Using an Amoeba Co-Culture Procedure.</title>
        <authorList>
            <person name="Benamar S."/>
            <person name="La Scola B."/>
            <person name="Croce O."/>
        </authorList>
    </citation>
    <scope>NUCLEOTIDE SEQUENCE [LARGE SCALE GENOMIC DNA]</scope>
    <source>
        <strain evidence="7 8">76713</strain>
    </source>
</reference>
<comment type="similarity">
    <text evidence="1">Belongs to the GppA/Ppx family.</text>
</comment>
<dbReference type="InterPro" id="IPR050273">
    <property type="entry name" value="GppA/Ppx_hydrolase"/>
</dbReference>
<comment type="caution">
    <text evidence="7">The sequence shown here is derived from an EMBL/GenBank/DDBJ whole genome shotgun (WGS) entry which is preliminary data.</text>
</comment>
<dbReference type="GO" id="GO:0004309">
    <property type="term" value="F:exopolyphosphatase activity"/>
    <property type="evidence" value="ECO:0007669"/>
    <property type="project" value="UniProtKB-EC"/>
</dbReference>
<keyword evidence="3" id="KW-0378">Hydrolase</keyword>
<evidence type="ECO:0000259" key="5">
    <source>
        <dbReference type="Pfam" id="PF02541"/>
    </source>
</evidence>
<dbReference type="SUPFAM" id="SSF53067">
    <property type="entry name" value="Actin-like ATPase domain"/>
    <property type="match status" value="2"/>
</dbReference>
<dbReference type="Pfam" id="PF02541">
    <property type="entry name" value="Ppx-GppA"/>
    <property type="match status" value="1"/>
</dbReference>
<dbReference type="Proteomes" id="UP000035762">
    <property type="component" value="Unassembled WGS sequence"/>
</dbReference>
<dbReference type="Gene3D" id="3.30.420.40">
    <property type="match status" value="1"/>
</dbReference>
<dbReference type="EC" id="3.6.1.11" evidence="2"/>
<dbReference type="Gene3D" id="1.10.3210.10">
    <property type="entry name" value="Hypothetical protein af1432"/>
    <property type="match status" value="1"/>
</dbReference>
<proteinExistence type="inferred from homology"/>
<accession>A0A090MPQ0</accession>
<dbReference type="NCBIfam" id="TIGR03706">
    <property type="entry name" value="exo_poly_only"/>
    <property type="match status" value="1"/>
</dbReference>
<name>A0A090MPQ0_AFIFE</name>
<dbReference type="CDD" id="cd24052">
    <property type="entry name" value="ASKHA_NBD_HpPPX-GppA-like"/>
    <property type="match status" value="1"/>
</dbReference>
<evidence type="ECO:0000313" key="8">
    <source>
        <dbReference type="Proteomes" id="UP000035762"/>
    </source>
</evidence>
<evidence type="ECO:0000256" key="2">
    <source>
        <dbReference type="ARBA" id="ARBA00012451"/>
    </source>
</evidence>
<dbReference type="SUPFAM" id="SSF109604">
    <property type="entry name" value="HD-domain/PDEase-like"/>
    <property type="match status" value="1"/>
</dbReference>
<feature type="domain" description="Exopolyphosphatase C-terminal" evidence="6">
    <location>
        <begin position="322"/>
        <end position="503"/>
    </location>
</feature>
<dbReference type="AlphaFoldDB" id="A0A090MPQ0"/>
<gene>
    <name evidence="7" type="primary">gppA</name>
    <name evidence="7" type="ORF">BN961_01651</name>
</gene>
<dbReference type="InterPro" id="IPR022371">
    <property type="entry name" value="Exopolyphosphatase"/>
</dbReference>
<evidence type="ECO:0000259" key="6">
    <source>
        <dbReference type="Pfam" id="PF21697"/>
    </source>
</evidence>
<dbReference type="STRING" id="1035.BN961_01651"/>
<dbReference type="GO" id="GO:0006793">
    <property type="term" value="P:phosphorus metabolic process"/>
    <property type="evidence" value="ECO:0007669"/>
    <property type="project" value="InterPro"/>
</dbReference>
<keyword evidence="8" id="KW-1185">Reference proteome</keyword>
<feature type="domain" description="Ppx/GppA phosphatase N-terminal" evidence="5">
    <location>
        <begin position="34"/>
        <end position="313"/>
    </location>
</feature>
<comment type="catalytic activity">
    <reaction evidence="4">
        <text>[phosphate](n) + H2O = [phosphate](n-1) + phosphate + H(+)</text>
        <dbReference type="Rhea" id="RHEA:21528"/>
        <dbReference type="Rhea" id="RHEA-COMP:9859"/>
        <dbReference type="Rhea" id="RHEA-COMP:14279"/>
        <dbReference type="ChEBI" id="CHEBI:15377"/>
        <dbReference type="ChEBI" id="CHEBI:15378"/>
        <dbReference type="ChEBI" id="CHEBI:16838"/>
        <dbReference type="ChEBI" id="CHEBI:43474"/>
        <dbReference type="EC" id="3.6.1.11"/>
    </reaction>
</comment>
<dbReference type="RefSeq" id="WP_197083215.1">
    <property type="nucleotide sequence ID" value="NZ_CCAZ020000001.1"/>
</dbReference>
<evidence type="ECO:0000256" key="3">
    <source>
        <dbReference type="ARBA" id="ARBA00022801"/>
    </source>
</evidence>
<dbReference type="PANTHER" id="PTHR30005">
    <property type="entry name" value="EXOPOLYPHOSPHATASE"/>
    <property type="match status" value="1"/>
</dbReference>
<dbReference type="InterPro" id="IPR003695">
    <property type="entry name" value="Ppx_GppA_N"/>
</dbReference>
<organism evidence="7 8">
    <name type="scientific">Afipia felis</name>
    <name type="common">Cat scratch disease bacillus</name>
    <dbReference type="NCBI Taxonomy" id="1035"/>
    <lineage>
        <taxon>Bacteria</taxon>
        <taxon>Pseudomonadati</taxon>
        <taxon>Pseudomonadota</taxon>
        <taxon>Alphaproteobacteria</taxon>
        <taxon>Hyphomicrobiales</taxon>
        <taxon>Nitrobacteraceae</taxon>
        <taxon>Afipia</taxon>
    </lineage>
</organism>
<dbReference type="Gene3D" id="3.30.420.150">
    <property type="entry name" value="Exopolyphosphatase. Domain 2"/>
    <property type="match status" value="1"/>
</dbReference>
<evidence type="ECO:0000313" key="7">
    <source>
        <dbReference type="EMBL" id="CEG08237.1"/>
    </source>
</evidence>
<dbReference type="InterPro" id="IPR048951">
    <property type="entry name" value="Ppx_C"/>
</dbReference>
<evidence type="ECO:0000256" key="1">
    <source>
        <dbReference type="ARBA" id="ARBA00007125"/>
    </source>
</evidence>
<sequence>MRSRALRPHPSARRKPKEKTVGVIDIGSNSVRLVVYEELTRSLAPIFNEKVLCGLGRAVQTTGLLGESEVAKALTALRRFHALCKLMKVGQLYAIATAACRDATNGPAFIAKAERICGVDIEVLSGAREAKLSALGVVSGVHRPDGIVGDLGGGSLELIDVRGHRVRSGVTLPLGGLALQDSSQKSIKKAVRIVRTKLAAVPQLLEGRGRTFYAVGGTWRALARIHILQSGYPLRVMHGYSLPAASALDFVRRLRKLVLNNILADVETVTEARRPLLAYAALVLEYIILTAKPETVMFSSFGVREGLLYEMLPEPVRREDGLLSTARHLNDLRSRAPDHADDLIDWTDRFVRVAKIKETEEDRRLRHAACLLSDLGWRAHPDYRGDETLHVIANGNFGAATHEERVFLALAVYFRYAGIGEKNQPRTGLSVLLSPAMSERARLVGQMLRVGHLVSAAHPGVLPATHFRARGRKLVLAFDRRIGGLVGDRISNRFKQLARLVGRSGVAEVH</sequence>